<dbReference type="EMBL" id="VTPC01000710">
    <property type="protein sequence ID" value="KAF2904678.1"/>
    <property type="molecule type" value="Genomic_DNA"/>
</dbReference>
<evidence type="ECO:0000259" key="2">
    <source>
        <dbReference type="Pfam" id="PF05225"/>
    </source>
</evidence>
<feature type="compositionally biased region" description="Basic and acidic residues" evidence="1">
    <location>
        <begin position="11"/>
        <end position="25"/>
    </location>
</feature>
<evidence type="ECO:0000313" key="4">
    <source>
        <dbReference type="Proteomes" id="UP000801492"/>
    </source>
</evidence>
<organism evidence="3 4">
    <name type="scientific">Ignelater luminosus</name>
    <name type="common">Cucubano</name>
    <name type="synonym">Pyrophorus luminosus</name>
    <dbReference type="NCBI Taxonomy" id="2038154"/>
    <lineage>
        <taxon>Eukaryota</taxon>
        <taxon>Metazoa</taxon>
        <taxon>Ecdysozoa</taxon>
        <taxon>Arthropoda</taxon>
        <taxon>Hexapoda</taxon>
        <taxon>Insecta</taxon>
        <taxon>Pterygota</taxon>
        <taxon>Neoptera</taxon>
        <taxon>Endopterygota</taxon>
        <taxon>Coleoptera</taxon>
        <taxon>Polyphaga</taxon>
        <taxon>Elateriformia</taxon>
        <taxon>Elateroidea</taxon>
        <taxon>Elateridae</taxon>
        <taxon>Agrypninae</taxon>
        <taxon>Pyrophorini</taxon>
        <taxon>Ignelater</taxon>
    </lineage>
</organism>
<dbReference type="Proteomes" id="UP000801492">
    <property type="component" value="Unassembled WGS sequence"/>
</dbReference>
<sequence>MTYSDNTLKMNRKENSEARRERVPPDRMERVIREILIDKVSVRETSRIYKISKSALQRAVKKAMQLLNAEKFKHEPNIGNRRIFTTEQKKHYANIC</sequence>
<dbReference type="Pfam" id="PF05225">
    <property type="entry name" value="HTH_psq"/>
    <property type="match status" value="1"/>
</dbReference>
<protein>
    <recommendedName>
        <fullName evidence="2">HTH psq-type domain-containing protein</fullName>
    </recommendedName>
</protein>
<accession>A0A8K0GP61</accession>
<dbReference type="AlphaFoldDB" id="A0A8K0GP61"/>
<dbReference type="GO" id="GO:0003677">
    <property type="term" value="F:DNA binding"/>
    <property type="evidence" value="ECO:0007669"/>
    <property type="project" value="InterPro"/>
</dbReference>
<gene>
    <name evidence="3" type="ORF">ILUMI_01495</name>
</gene>
<proteinExistence type="predicted"/>
<dbReference type="OrthoDB" id="4327074at2759"/>
<keyword evidence="4" id="KW-1185">Reference proteome</keyword>
<feature type="domain" description="HTH psq-type" evidence="2">
    <location>
        <begin position="25"/>
        <end position="67"/>
    </location>
</feature>
<evidence type="ECO:0000256" key="1">
    <source>
        <dbReference type="SAM" id="MobiDB-lite"/>
    </source>
</evidence>
<reference evidence="3" key="1">
    <citation type="submission" date="2019-08" db="EMBL/GenBank/DDBJ databases">
        <title>The genome of the North American firefly Photinus pyralis.</title>
        <authorList>
            <consortium name="Photinus pyralis genome working group"/>
            <person name="Fallon T.R."/>
            <person name="Sander Lower S.E."/>
            <person name="Weng J.-K."/>
        </authorList>
    </citation>
    <scope>NUCLEOTIDE SEQUENCE</scope>
    <source>
        <strain evidence="3">TRF0915ILg1</strain>
        <tissue evidence="3">Whole body</tissue>
    </source>
</reference>
<dbReference type="InterPro" id="IPR007889">
    <property type="entry name" value="HTH_Psq"/>
</dbReference>
<name>A0A8K0GP61_IGNLU</name>
<comment type="caution">
    <text evidence="3">The sequence shown here is derived from an EMBL/GenBank/DDBJ whole genome shotgun (WGS) entry which is preliminary data.</text>
</comment>
<feature type="region of interest" description="Disordered" evidence="1">
    <location>
        <begin position="1"/>
        <end position="25"/>
    </location>
</feature>
<evidence type="ECO:0000313" key="3">
    <source>
        <dbReference type="EMBL" id="KAF2904678.1"/>
    </source>
</evidence>